<dbReference type="EMBL" id="WNXC01000011">
    <property type="protein sequence ID" value="MBB2151694.1"/>
    <property type="molecule type" value="Genomic_DNA"/>
</dbReference>
<evidence type="ECO:0000313" key="3">
    <source>
        <dbReference type="Proteomes" id="UP000636110"/>
    </source>
</evidence>
<comment type="caution">
    <text evidence="2">The sequence shown here is derived from an EMBL/GenBank/DDBJ whole genome shotgun (WGS) entry which is preliminary data.</text>
</comment>
<evidence type="ECO:0000259" key="1">
    <source>
        <dbReference type="PROSITE" id="PS51186"/>
    </source>
</evidence>
<proteinExistence type="predicted"/>
<evidence type="ECO:0000313" key="2">
    <source>
        <dbReference type="EMBL" id="MBB2151694.1"/>
    </source>
</evidence>
<accession>A0ABR6F3U9</accession>
<feature type="domain" description="N-acetyltransferase" evidence="1">
    <location>
        <begin position="1"/>
        <end position="158"/>
    </location>
</feature>
<dbReference type="SUPFAM" id="SSF55729">
    <property type="entry name" value="Acyl-CoA N-acyltransferases (Nat)"/>
    <property type="match status" value="1"/>
</dbReference>
<organism evidence="2 3">
    <name type="scientific">Pedobacter gandavensis</name>
    <dbReference type="NCBI Taxonomy" id="2679963"/>
    <lineage>
        <taxon>Bacteria</taxon>
        <taxon>Pseudomonadati</taxon>
        <taxon>Bacteroidota</taxon>
        <taxon>Sphingobacteriia</taxon>
        <taxon>Sphingobacteriales</taxon>
        <taxon>Sphingobacteriaceae</taxon>
        <taxon>Pedobacter</taxon>
    </lineage>
</organism>
<dbReference type="Proteomes" id="UP000636110">
    <property type="component" value="Unassembled WGS sequence"/>
</dbReference>
<gene>
    <name evidence="2" type="ORF">GM920_22540</name>
</gene>
<sequence length="171" mass="19502">MLKAYSHTDFPILESWVTDEALLLQFAGTDFSYPLTAQQIIAYQTIHQDRQFYIGCMEDGTPYAFGEIIPQENGSHRLGRILVGNPSKRGVGLGKLFINELLEEIKQHYPGTLVDLYVWEKNIPAIRCYESVGFIMSPERSMTMVHKELAYHIHKMTYNTAAYAPIIVSNL</sequence>
<dbReference type="RefSeq" id="WP_182961663.1">
    <property type="nucleotide sequence ID" value="NZ_WNXC01000011.1"/>
</dbReference>
<dbReference type="InterPro" id="IPR016181">
    <property type="entry name" value="Acyl_CoA_acyltransferase"/>
</dbReference>
<dbReference type="InterPro" id="IPR000182">
    <property type="entry name" value="GNAT_dom"/>
</dbReference>
<protein>
    <submittedName>
        <fullName evidence="2">GNAT family N-acetyltransferase</fullName>
    </submittedName>
</protein>
<reference evidence="2 3" key="1">
    <citation type="submission" date="2019-11" db="EMBL/GenBank/DDBJ databases">
        <title>Description of Pedobacter sp. LMG 31462T.</title>
        <authorList>
            <person name="Carlier A."/>
            <person name="Qi S."/>
            <person name="Vandamme P."/>
        </authorList>
    </citation>
    <scope>NUCLEOTIDE SEQUENCE [LARGE SCALE GENOMIC DNA]</scope>
    <source>
        <strain evidence="2 3">LMG 31462</strain>
    </source>
</reference>
<keyword evidence="3" id="KW-1185">Reference proteome</keyword>
<dbReference type="Pfam" id="PF00583">
    <property type="entry name" value="Acetyltransf_1"/>
    <property type="match status" value="1"/>
</dbReference>
<name>A0ABR6F3U9_9SPHI</name>
<dbReference type="Gene3D" id="3.40.630.30">
    <property type="match status" value="1"/>
</dbReference>
<dbReference type="PROSITE" id="PS51186">
    <property type="entry name" value="GNAT"/>
    <property type="match status" value="1"/>
</dbReference>